<keyword evidence="1" id="KW-0812">Transmembrane</keyword>
<evidence type="ECO:0000259" key="2">
    <source>
        <dbReference type="PROSITE" id="PS50235"/>
    </source>
</evidence>
<evidence type="ECO:0000313" key="4">
    <source>
        <dbReference type="Proteomes" id="UP000472270"/>
    </source>
</evidence>
<keyword evidence="1" id="KW-1133">Transmembrane helix</keyword>
<dbReference type="PROSITE" id="PS50235">
    <property type="entry name" value="USP_3"/>
    <property type="match status" value="1"/>
</dbReference>
<dbReference type="Pfam" id="PF00443">
    <property type="entry name" value="UCH"/>
    <property type="match status" value="1"/>
</dbReference>
<keyword evidence="1" id="KW-0472">Membrane</keyword>
<dbReference type="GO" id="GO:0016579">
    <property type="term" value="P:protein deubiquitination"/>
    <property type="evidence" value="ECO:0007669"/>
    <property type="project" value="InterPro"/>
</dbReference>
<organism evidence="3 4">
    <name type="scientific">Sinocyclocheilus rhinocerous</name>
    <dbReference type="NCBI Taxonomy" id="307959"/>
    <lineage>
        <taxon>Eukaryota</taxon>
        <taxon>Metazoa</taxon>
        <taxon>Chordata</taxon>
        <taxon>Craniata</taxon>
        <taxon>Vertebrata</taxon>
        <taxon>Euteleostomi</taxon>
        <taxon>Actinopterygii</taxon>
        <taxon>Neopterygii</taxon>
        <taxon>Teleostei</taxon>
        <taxon>Ostariophysi</taxon>
        <taxon>Cypriniformes</taxon>
        <taxon>Cyprinidae</taxon>
        <taxon>Cyprininae</taxon>
        <taxon>Sinocyclocheilus</taxon>
    </lineage>
</organism>
<reference evidence="3" key="1">
    <citation type="submission" date="2025-08" db="UniProtKB">
        <authorList>
            <consortium name="Ensembl"/>
        </authorList>
    </citation>
    <scope>IDENTIFICATION</scope>
</reference>
<dbReference type="PANTHER" id="PTHR24006:SF702">
    <property type="entry name" value="UBIQUITIN CARBOXYL-TERMINAL HYDROLASE 47"/>
    <property type="match status" value="1"/>
</dbReference>
<dbReference type="Pfam" id="PF25985">
    <property type="entry name" value="Ubiquitin_USP47_N"/>
    <property type="match status" value="1"/>
</dbReference>
<dbReference type="InterPro" id="IPR018200">
    <property type="entry name" value="USP_CS"/>
</dbReference>
<gene>
    <name evidence="3" type="primary">LOC107727082</name>
</gene>
<dbReference type="AlphaFoldDB" id="A0A673MKK9"/>
<feature type="transmembrane region" description="Helical" evidence="1">
    <location>
        <begin position="311"/>
        <end position="333"/>
    </location>
</feature>
<dbReference type="Ensembl" id="ENSSRHT00000092566.1">
    <property type="protein sequence ID" value="ENSSRHP00000090136.1"/>
    <property type="gene ID" value="ENSSRHG00000044004.1"/>
</dbReference>
<keyword evidence="4" id="KW-1185">Reference proteome</keyword>
<dbReference type="InterPro" id="IPR038765">
    <property type="entry name" value="Papain-like_cys_pep_sf"/>
</dbReference>
<proteinExistence type="predicted"/>
<evidence type="ECO:0000256" key="1">
    <source>
        <dbReference type="SAM" id="Phobius"/>
    </source>
</evidence>
<dbReference type="InterPro" id="IPR028889">
    <property type="entry name" value="USP"/>
</dbReference>
<name>A0A673MKK9_9TELE</name>
<dbReference type="PROSITE" id="PS00972">
    <property type="entry name" value="USP_1"/>
    <property type="match status" value="1"/>
</dbReference>
<reference evidence="3" key="2">
    <citation type="submission" date="2025-09" db="UniProtKB">
        <authorList>
            <consortium name="Ensembl"/>
        </authorList>
    </citation>
    <scope>IDENTIFICATION</scope>
</reference>
<dbReference type="PANTHER" id="PTHR24006">
    <property type="entry name" value="UBIQUITIN CARBOXYL-TERMINAL HYDROLASE"/>
    <property type="match status" value="1"/>
</dbReference>
<dbReference type="SUPFAM" id="SSF54001">
    <property type="entry name" value="Cysteine proteinases"/>
    <property type="match status" value="1"/>
</dbReference>
<dbReference type="InterPro" id="IPR001394">
    <property type="entry name" value="Peptidase_C19_UCH"/>
</dbReference>
<dbReference type="Gene3D" id="3.90.70.10">
    <property type="entry name" value="Cysteine proteinases"/>
    <property type="match status" value="1"/>
</dbReference>
<protein>
    <submittedName>
        <fullName evidence="3">Ubiquitin carboxyl-terminal hydrolase 47-like</fullName>
    </submittedName>
</protein>
<accession>A0A673MKK9</accession>
<feature type="domain" description="USP" evidence="2">
    <location>
        <begin position="152"/>
        <end position="339"/>
    </location>
</feature>
<dbReference type="InterPro" id="IPR050164">
    <property type="entry name" value="Peptidase_C19"/>
</dbReference>
<dbReference type="GO" id="GO:0005634">
    <property type="term" value="C:nucleus"/>
    <property type="evidence" value="ECO:0007669"/>
    <property type="project" value="TreeGrafter"/>
</dbReference>
<evidence type="ECO:0000313" key="3">
    <source>
        <dbReference type="Ensembl" id="ENSSRHP00000090136.1"/>
    </source>
</evidence>
<sequence>MLFPSEIYIESAAEEPRVLCIVQDTTNAKTVNERLTLNLPASTTVSKLYEDVAHKAGYANGTFCLAWANTGPKTNHKEFLFKIMRRSYINLTWLSKHADESGTADSSGLDDSSQGRFIGPLPRDGTVGCSSDYSSPSYSYSSILNKSETGYVGLVNQAMTCYLNSLLQTLFMTPEFRNALYNWEFEESEEDPVISIPYQLKRLFVLLQTSKKRAIETTDVTRSFGWDSSEAWQQHDVQELCRVMFDALEQKWKQTEQADLINQLYQGKLKDYVRCLECGYESWRIDTYLDIPLVIRPFGASQAFGSVVRPAVIMMIFCSCCSICYFKLFIYYYGIYLKF</sequence>
<dbReference type="GO" id="GO:0004843">
    <property type="term" value="F:cysteine-type deubiquitinase activity"/>
    <property type="evidence" value="ECO:0007669"/>
    <property type="project" value="InterPro"/>
</dbReference>
<dbReference type="GO" id="GO:0005829">
    <property type="term" value="C:cytosol"/>
    <property type="evidence" value="ECO:0007669"/>
    <property type="project" value="TreeGrafter"/>
</dbReference>
<dbReference type="Proteomes" id="UP000472270">
    <property type="component" value="Unassembled WGS sequence"/>
</dbReference>